<dbReference type="Gene3D" id="3.40.50.720">
    <property type="entry name" value="NAD(P)-binding Rossmann-like Domain"/>
    <property type="match status" value="1"/>
</dbReference>
<proteinExistence type="predicted"/>
<dbReference type="Pfam" id="PF13602">
    <property type="entry name" value="ADH_zinc_N_2"/>
    <property type="match status" value="1"/>
</dbReference>
<dbReference type="EMBL" id="JAUTDP010000005">
    <property type="protein sequence ID" value="KAK3399515.1"/>
    <property type="molecule type" value="Genomic_DNA"/>
</dbReference>
<keyword evidence="3" id="KW-1185">Reference proteome</keyword>
<dbReference type="InterPro" id="IPR052585">
    <property type="entry name" value="Lipid_raft_assoc_Zn_ADH"/>
</dbReference>
<dbReference type="InterPro" id="IPR011032">
    <property type="entry name" value="GroES-like_sf"/>
</dbReference>
<dbReference type="Gene3D" id="3.90.180.10">
    <property type="entry name" value="Medium-chain alcohol dehydrogenases, catalytic domain"/>
    <property type="match status" value="1"/>
</dbReference>
<dbReference type="PANTHER" id="PTHR43482">
    <property type="entry name" value="PROTEIN AST1-RELATED"/>
    <property type="match status" value="1"/>
</dbReference>
<accession>A0AAE0PGH4</accession>
<dbReference type="GO" id="GO:0016491">
    <property type="term" value="F:oxidoreductase activity"/>
    <property type="evidence" value="ECO:0007669"/>
    <property type="project" value="InterPro"/>
</dbReference>
<dbReference type="SUPFAM" id="SSF51735">
    <property type="entry name" value="NAD(P)-binding Rossmann-fold domains"/>
    <property type="match status" value="1"/>
</dbReference>
<dbReference type="InterPro" id="IPR002364">
    <property type="entry name" value="Quin_OxRdtase/zeta-crystal_CS"/>
</dbReference>
<dbReference type="AlphaFoldDB" id="A0AAE0PGH4"/>
<dbReference type="InterPro" id="IPR013154">
    <property type="entry name" value="ADH-like_N"/>
</dbReference>
<evidence type="ECO:0000313" key="2">
    <source>
        <dbReference type="EMBL" id="KAK3399515.1"/>
    </source>
</evidence>
<dbReference type="PROSITE" id="PS01162">
    <property type="entry name" value="QOR_ZETA_CRYSTAL"/>
    <property type="match status" value="1"/>
</dbReference>
<gene>
    <name evidence="2" type="ORF">B0T20DRAFT_478876</name>
</gene>
<reference evidence="2" key="1">
    <citation type="journal article" date="2023" name="Mol. Phylogenet. Evol.">
        <title>Genome-scale phylogeny and comparative genomics of the fungal order Sordariales.</title>
        <authorList>
            <person name="Hensen N."/>
            <person name="Bonometti L."/>
            <person name="Westerberg I."/>
            <person name="Brannstrom I.O."/>
            <person name="Guillou S."/>
            <person name="Cros-Aarteil S."/>
            <person name="Calhoun S."/>
            <person name="Haridas S."/>
            <person name="Kuo A."/>
            <person name="Mondo S."/>
            <person name="Pangilinan J."/>
            <person name="Riley R."/>
            <person name="LaButti K."/>
            <person name="Andreopoulos B."/>
            <person name="Lipzen A."/>
            <person name="Chen C."/>
            <person name="Yan M."/>
            <person name="Daum C."/>
            <person name="Ng V."/>
            <person name="Clum A."/>
            <person name="Steindorff A."/>
            <person name="Ohm R.A."/>
            <person name="Martin F."/>
            <person name="Silar P."/>
            <person name="Natvig D.O."/>
            <person name="Lalanne C."/>
            <person name="Gautier V."/>
            <person name="Ament-Velasquez S.L."/>
            <person name="Kruys A."/>
            <person name="Hutchinson M.I."/>
            <person name="Powell A.J."/>
            <person name="Barry K."/>
            <person name="Miller A.N."/>
            <person name="Grigoriev I.V."/>
            <person name="Debuchy R."/>
            <person name="Gladieux P."/>
            <person name="Hiltunen Thoren M."/>
            <person name="Johannesson H."/>
        </authorList>
    </citation>
    <scope>NUCLEOTIDE SEQUENCE</scope>
    <source>
        <strain evidence="2">FGSC 1904</strain>
    </source>
</reference>
<protein>
    <recommendedName>
        <fullName evidence="1">Enoyl reductase (ER) domain-containing protein</fullName>
    </recommendedName>
</protein>
<feature type="domain" description="Enoyl reductase (ER)" evidence="1">
    <location>
        <begin position="32"/>
        <end position="384"/>
    </location>
</feature>
<dbReference type="Pfam" id="PF08240">
    <property type="entry name" value="ADH_N"/>
    <property type="match status" value="1"/>
</dbReference>
<dbReference type="Proteomes" id="UP001281003">
    <property type="component" value="Unassembled WGS sequence"/>
</dbReference>
<dbReference type="GO" id="GO:0008270">
    <property type="term" value="F:zinc ion binding"/>
    <property type="evidence" value="ECO:0007669"/>
    <property type="project" value="InterPro"/>
</dbReference>
<dbReference type="PANTHER" id="PTHR43482:SF1">
    <property type="entry name" value="PROTEIN AST1-RELATED"/>
    <property type="match status" value="1"/>
</dbReference>
<sequence>MRAWTLTSSGLTLSPSHPLPVSLPASTSVPFSATSSISTAPGTTATQPTPTLTGNNLLIHITHASLNPVDLHILRLFPSWLPFRRNPTPGFDFCGRVVGVGPGVSSAGDGEFQVGDVVAGALGVGDVFWGKGSLAEYLVVDGGLVGKVPNSWKTTGREGEEVKGEEAVGPFGIAGQTAVLMTQAAGVPDQEWKGKRVLVNGASGGVGSILVQILKGRGAEVWGTTGSQEGEDLVKKCGGVVINYKTHAPVTEYLAQLFGTEEGAEEGKLDYIFDCAGSQPLYTHSPSYLKPKGKFISIVGGASQGVVPYVRNKLRPVWLGGTPREFELLLLLPGSKTVREVGRLIEEGVITRGWVDGGRVWEMEELVEAYRRLASGRAKGKVVVRVSKEEEEEEEE</sequence>
<reference evidence="2" key="2">
    <citation type="submission" date="2023-07" db="EMBL/GenBank/DDBJ databases">
        <authorList>
            <consortium name="Lawrence Berkeley National Laboratory"/>
            <person name="Haridas S."/>
            <person name="Hensen N."/>
            <person name="Bonometti L."/>
            <person name="Westerberg I."/>
            <person name="Brannstrom I.O."/>
            <person name="Guillou S."/>
            <person name="Cros-Aarteil S."/>
            <person name="Calhoun S."/>
            <person name="Kuo A."/>
            <person name="Mondo S."/>
            <person name="Pangilinan J."/>
            <person name="Riley R."/>
            <person name="LaButti K."/>
            <person name="Andreopoulos B."/>
            <person name="Lipzen A."/>
            <person name="Chen C."/>
            <person name="Yanf M."/>
            <person name="Daum C."/>
            <person name="Ng V."/>
            <person name="Clum A."/>
            <person name="Steindorff A."/>
            <person name="Ohm R."/>
            <person name="Martin F."/>
            <person name="Silar P."/>
            <person name="Natvig D."/>
            <person name="Lalanne C."/>
            <person name="Gautier V."/>
            <person name="Ament-velasquez S.L."/>
            <person name="Kruys A."/>
            <person name="Hutchinson M.I."/>
            <person name="Powell A.J."/>
            <person name="Barry K."/>
            <person name="Miller A.N."/>
            <person name="Grigoriev I.V."/>
            <person name="Debuchy R."/>
            <person name="Gladieux P."/>
            <person name="Thoren M.H."/>
            <person name="Johannesson H."/>
        </authorList>
    </citation>
    <scope>NUCLEOTIDE SEQUENCE</scope>
    <source>
        <strain evidence="2">FGSC 1904</strain>
    </source>
</reference>
<dbReference type="SMART" id="SM00829">
    <property type="entry name" value="PKS_ER"/>
    <property type="match status" value="1"/>
</dbReference>
<dbReference type="CDD" id="cd08267">
    <property type="entry name" value="MDR1"/>
    <property type="match status" value="1"/>
</dbReference>
<name>A0AAE0PGH4_SORBR</name>
<evidence type="ECO:0000313" key="3">
    <source>
        <dbReference type="Proteomes" id="UP001281003"/>
    </source>
</evidence>
<comment type="caution">
    <text evidence="2">The sequence shown here is derived from an EMBL/GenBank/DDBJ whole genome shotgun (WGS) entry which is preliminary data.</text>
</comment>
<dbReference type="InterPro" id="IPR020843">
    <property type="entry name" value="ER"/>
</dbReference>
<dbReference type="InterPro" id="IPR036291">
    <property type="entry name" value="NAD(P)-bd_dom_sf"/>
</dbReference>
<organism evidence="2 3">
    <name type="scientific">Sordaria brevicollis</name>
    <dbReference type="NCBI Taxonomy" id="83679"/>
    <lineage>
        <taxon>Eukaryota</taxon>
        <taxon>Fungi</taxon>
        <taxon>Dikarya</taxon>
        <taxon>Ascomycota</taxon>
        <taxon>Pezizomycotina</taxon>
        <taxon>Sordariomycetes</taxon>
        <taxon>Sordariomycetidae</taxon>
        <taxon>Sordariales</taxon>
        <taxon>Sordariaceae</taxon>
        <taxon>Sordaria</taxon>
    </lineage>
</organism>
<evidence type="ECO:0000259" key="1">
    <source>
        <dbReference type="SMART" id="SM00829"/>
    </source>
</evidence>
<dbReference type="SUPFAM" id="SSF50129">
    <property type="entry name" value="GroES-like"/>
    <property type="match status" value="1"/>
</dbReference>